<protein>
    <submittedName>
        <fullName evidence="1">Uncharacterized protein</fullName>
    </submittedName>
</protein>
<evidence type="ECO:0000313" key="1">
    <source>
        <dbReference type="EMBL" id="RLE50876.1"/>
    </source>
</evidence>
<name>A0A497EUP2_9CREN</name>
<comment type="caution">
    <text evidence="1">The sequence shown here is derived from an EMBL/GenBank/DDBJ whole genome shotgun (WGS) entry which is preliminary data.</text>
</comment>
<organism evidence="1 2">
    <name type="scientific">Thermoproteota archaeon</name>
    <dbReference type="NCBI Taxonomy" id="2056631"/>
    <lineage>
        <taxon>Archaea</taxon>
        <taxon>Thermoproteota</taxon>
    </lineage>
</organism>
<gene>
    <name evidence="1" type="ORF">DRJ21_01245</name>
</gene>
<evidence type="ECO:0000313" key="2">
    <source>
        <dbReference type="Proteomes" id="UP000281962"/>
    </source>
</evidence>
<dbReference type="Proteomes" id="UP000281962">
    <property type="component" value="Unassembled WGS sequence"/>
</dbReference>
<dbReference type="AlphaFoldDB" id="A0A497EUP2"/>
<reference evidence="1 2" key="1">
    <citation type="submission" date="2018-06" db="EMBL/GenBank/DDBJ databases">
        <title>Extensive metabolic versatility and redundancy in microbially diverse, dynamic hydrothermal sediments.</title>
        <authorList>
            <person name="Dombrowski N."/>
            <person name="Teske A."/>
            <person name="Baker B.J."/>
        </authorList>
    </citation>
    <scope>NUCLEOTIDE SEQUENCE [LARGE SCALE GENOMIC DNA]</scope>
    <source>
        <strain evidence="1">B30_G17</strain>
    </source>
</reference>
<dbReference type="EMBL" id="QMQY01000039">
    <property type="protein sequence ID" value="RLE50876.1"/>
    <property type="molecule type" value="Genomic_DNA"/>
</dbReference>
<sequence>MPRKLEERNRRRGYMYFKASEISSRMSLNEILDVVFSGVKEYKRAAKVILEGVKNIAKAYGRKPLWISNSEMSNLIIEGLGRNKKSLAYRVIAEFLVPMGFLSYRPDEGKYYLSREFQLALNRLGKAYNAWVKK</sequence>
<accession>A0A497EUP2</accession>
<proteinExistence type="predicted"/>